<evidence type="ECO:0000259" key="4">
    <source>
        <dbReference type="PROSITE" id="PS50995"/>
    </source>
</evidence>
<keyword evidence="2" id="KW-0238">DNA-binding</keyword>
<dbReference type="AlphaFoldDB" id="A0A927C6S8"/>
<evidence type="ECO:0000256" key="2">
    <source>
        <dbReference type="ARBA" id="ARBA00023125"/>
    </source>
</evidence>
<dbReference type="EMBL" id="JACXJA010000003">
    <property type="protein sequence ID" value="MBD2861067.1"/>
    <property type="molecule type" value="Genomic_DNA"/>
</dbReference>
<dbReference type="GO" id="GO:0003677">
    <property type="term" value="F:DNA binding"/>
    <property type="evidence" value="ECO:0007669"/>
    <property type="project" value="UniProtKB-KW"/>
</dbReference>
<dbReference type="Pfam" id="PF01047">
    <property type="entry name" value="MarR"/>
    <property type="match status" value="1"/>
</dbReference>
<organism evidence="5 6">
    <name type="scientific">Paenibacillus oceani</name>
    <dbReference type="NCBI Taxonomy" id="2772510"/>
    <lineage>
        <taxon>Bacteria</taxon>
        <taxon>Bacillati</taxon>
        <taxon>Bacillota</taxon>
        <taxon>Bacilli</taxon>
        <taxon>Bacillales</taxon>
        <taxon>Paenibacillaceae</taxon>
        <taxon>Paenibacillus</taxon>
    </lineage>
</organism>
<dbReference type="InterPro" id="IPR036390">
    <property type="entry name" value="WH_DNA-bd_sf"/>
</dbReference>
<dbReference type="SUPFAM" id="SSF46785">
    <property type="entry name" value="Winged helix' DNA-binding domain"/>
    <property type="match status" value="1"/>
</dbReference>
<accession>A0A927C6S8</accession>
<feature type="domain" description="HTH marR-type" evidence="4">
    <location>
        <begin position="3"/>
        <end position="141"/>
    </location>
</feature>
<name>A0A927C6S8_9BACL</name>
<comment type="caution">
    <text evidence="5">The sequence shown here is derived from an EMBL/GenBank/DDBJ whole genome shotgun (WGS) entry which is preliminary data.</text>
</comment>
<evidence type="ECO:0000256" key="1">
    <source>
        <dbReference type="ARBA" id="ARBA00023015"/>
    </source>
</evidence>
<keyword evidence="1" id="KW-0805">Transcription regulation</keyword>
<dbReference type="SMART" id="SM00347">
    <property type="entry name" value="HTH_MARR"/>
    <property type="match status" value="1"/>
</dbReference>
<dbReference type="Gene3D" id="1.10.10.10">
    <property type="entry name" value="Winged helix-like DNA-binding domain superfamily/Winged helix DNA-binding domain"/>
    <property type="match status" value="1"/>
</dbReference>
<proteinExistence type="predicted"/>
<dbReference type="RefSeq" id="WP_190924710.1">
    <property type="nucleotide sequence ID" value="NZ_JACXJA010000003.1"/>
</dbReference>
<dbReference type="InterPro" id="IPR000835">
    <property type="entry name" value="HTH_MarR-typ"/>
</dbReference>
<evidence type="ECO:0000256" key="3">
    <source>
        <dbReference type="ARBA" id="ARBA00023163"/>
    </source>
</evidence>
<dbReference type="PRINTS" id="PR00598">
    <property type="entry name" value="HTHMARR"/>
</dbReference>
<dbReference type="InterPro" id="IPR036388">
    <property type="entry name" value="WH-like_DNA-bd_sf"/>
</dbReference>
<evidence type="ECO:0000313" key="5">
    <source>
        <dbReference type="EMBL" id="MBD2861067.1"/>
    </source>
</evidence>
<dbReference type="PANTHER" id="PTHR42756:SF1">
    <property type="entry name" value="TRANSCRIPTIONAL REPRESSOR OF EMRAB OPERON"/>
    <property type="match status" value="1"/>
</dbReference>
<reference evidence="5" key="1">
    <citation type="submission" date="2020-09" db="EMBL/GenBank/DDBJ databases">
        <title>A novel bacterium of genus Paenibacillus, isolated from South China Sea.</title>
        <authorList>
            <person name="Huang H."/>
            <person name="Mo K."/>
            <person name="Hu Y."/>
        </authorList>
    </citation>
    <scope>NUCLEOTIDE SEQUENCE</scope>
    <source>
        <strain evidence="5">IB182363</strain>
    </source>
</reference>
<evidence type="ECO:0000313" key="6">
    <source>
        <dbReference type="Proteomes" id="UP000639396"/>
    </source>
</evidence>
<keyword evidence="3" id="KW-0804">Transcription</keyword>
<dbReference type="GO" id="GO:0003700">
    <property type="term" value="F:DNA-binding transcription factor activity"/>
    <property type="evidence" value="ECO:0007669"/>
    <property type="project" value="InterPro"/>
</dbReference>
<dbReference type="PANTHER" id="PTHR42756">
    <property type="entry name" value="TRANSCRIPTIONAL REGULATOR, MARR"/>
    <property type="match status" value="1"/>
</dbReference>
<keyword evidence="6" id="KW-1185">Reference proteome</keyword>
<sequence>MDGEQLHQLIYRYESATFTVNRRLSALIRELMPGGLTADQYGILRYIQERQRCTSSELADMFCVGKSSITAIITRLFDKELIRRMPDEKDRRIIYLQLTEKGAGVATEMEIKIQQLLARYISHFEEQEAETFIRTYEKLAKVLTEQ</sequence>
<dbReference type="Proteomes" id="UP000639396">
    <property type="component" value="Unassembled WGS sequence"/>
</dbReference>
<dbReference type="PROSITE" id="PS50995">
    <property type="entry name" value="HTH_MARR_2"/>
    <property type="match status" value="1"/>
</dbReference>
<protein>
    <submittedName>
        <fullName evidence="5">MarR family transcriptional regulator</fullName>
    </submittedName>
</protein>
<gene>
    <name evidence="5" type="ORF">IDH45_03575</name>
</gene>